<organism evidence="2 3">
    <name type="scientific">Castilleja foliolosa</name>
    <dbReference type="NCBI Taxonomy" id="1961234"/>
    <lineage>
        <taxon>Eukaryota</taxon>
        <taxon>Viridiplantae</taxon>
        <taxon>Streptophyta</taxon>
        <taxon>Embryophyta</taxon>
        <taxon>Tracheophyta</taxon>
        <taxon>Spermatophyta</taxon>
        <taxon>Magnoliopsida</taxon>
        <taxon>eudicotyledons</taxon>
        <taxon>Gunneridae</taxon>
        <taxon>Pentapetalae</taxon>
        <taxon>asterids</taxon>
        <taxon>lamiids</taxon>
        <taxon>Lamiales</taxon>
        <taxon>Orobanchaceae</taxon>
        <taxon>Pedicularideae</taxon>
        <taxon>Castillejinae</taxon>
        <taxon>Castilleja</taxon>
    </lineage>
</organism>
<feature type="region of interest" description="Disordered" evidence="1">
    <location>
        <begin position="1"/>
        <end position="26"/>
    </location>
</feature>
<evidence type="ECO:0000313" key="2">
    <source>
        <dbReference type="EMBL" id="KAL3647951.1"/>
    </source>
</evidence>
<comment type="caution">
    <text evidence="2">The sequence shown here is derived from an EMBL/GenBank/DDBJ whole genome shotgun (WGS) entry which is preliminary data.</text>
</comment>
<dbReference type="Proteomes" id="UP001632038">
    <property type="component" value="Unassembled WGS sequence"/>
</dbReference>
<sequence>MEEGDEDEPQNDVDEDAVSDDDEDEDDRVSMTLGFALTPENPWSLLRQYFPSKAGGTPHGWILYICLLENGNLCDFCGKPLQFLLQVYAPLPEESTFHRTLFVFMCPSMTCLLRDQHGQWKRHPEAQSRSVKVFRCQLPKVNSFYSSEAPTVDSTEQPLTSGAQCSATGVVHGRETKFVVAVERFLIDGPLTRAIESYVDSWGHLTTNPFQLLLVALFGQNTKSQMRMSVISKMTCLMIMNPTMRWFQKVGLMDLLAIGNVFKGAR</sequence>
<gene>
    <name evidence="2" type="ORF">CASFOL_008919</name>
</gene>
<protein>
    <recommendedName>
        <fullName evidence="4">Programmed cell death protein 2 C-terminal domain-containing protein</fullName>
    </recommendedName>
</protein>
<dbReference type="PANTHER" id="PTHR12298">
    <property type="entry name" value="PCDC2 PROGRAMMED CELL DEATH PROTEIN 2 -RELATED"/>
    <property type="match status" value="1"/>
</dbReference>
<accession>A0ABD3E4F9</accession>
<evidence type="ECO:0000256" key="1">
    <source>
        <dbReference type="SAM" id="MobiDB-lite"/>
    </source>
</evidence>
<proteinExistence type="predicted"/>
<keyword evidence="3" id="KW-1185">Reference proteome</keyword>
<evidence type="ECO:0000313" key="3">
    <source>
        <dbReference type="Proteomes" id="UP001632038"/>
    </source>
</evidence>
<dbReference type="AlphaFoldDB" id="A0ABD3E4F9"/>
<evidence type="ECO:0008006" key="4">
    <source>
        <dbReference type="Google" id="ProtNLM"/>
    </source>
</evidence>
<name>A0ABD3E4F9_9LAMI</name>
<dbReference type="PANTHER" id="PTHR12298:SF4">
    <property type="entry name" value="PROGRAMMED CELL DEATH PROTEIN 2"/>
    <property type="match status" value="1"/>
</dbReference>
<dbReference type="EMBL" id="JAVIJP010000009">
    <property type="protein sequence ID" value="KAL3647951.1"/>
    <property type="molecule type" value="Genomic_DNA"/>
</dbReference>
<reference evidence="3" key="1">
    <citation type="journal article" date="2024" name="IScience">
        <title>Strigolactones Initiate the Formation of Haustorium-like Structures in Castilleja.</title>
        <authorList>
            <person name="Buerger M."/>
            <person name="Peterson D."/>
            <person name="Chory J."/>
        </authorList>
    </citation>
    <scope>NUCLEOTIDE SEQUENCE [LARGE SCALE GENOMIC DNA]</scope>
</reference>